<dbReference type="InterPro" id="IPR006439">
    <property type="entry name" value="HAD-SF_hydro_IA"/>
</dbReference>
<dbReference type="InterPro" id="IPR050155">
    <property type="entry name" value="HAD-like_hydrolase_sf"/>
</dbReference>
<dbReference type="InterPro" id="IPR023198">
    <property type="entry name" value="PGP-like_dom2"/>
</dbReference>
<dbReference type="NCBIfam" id="TIGR01509">
    <property type="entry name" value="HAD-SF-IA-v3"/>
    <property type="match status" value="1"/>
</dbReference>
<dbReference type="GO" id="GO:0008967">
    <property type="term" value="F:phosphoglycolate phosphatase activity"/>
    <property type="evidence" value="ECO:0007669"/>
    <property type="project" value="UniProtKB-EC"/>
</dbReference>
<evidence type="ECO:0000313" key="5">
    <source>
        <dbReference type="EMBL" id="TFY98441.1"/>
    </source>
</evidence>
<dbReference type="OrthoDB" id="5293434at2"/>
<comment type="pathway">
    <text evidence="2">Organic acid metabolism; glycolate biosynthesis; glycolate from 2-phosphoglycolate: step 1/1.</text>
</comment>
<comment type="catalytic activity">
    <reaction evidence="1">
        <text>2-phosphoglycolate + H2O = glycolate + phosphate</text>
        <dbReference type="Rhea" id="RHEA:14369"/>
        <dbReference type="ChEBI" id="CHEBI:15377"/>
        <dbReference type="ChEBI" id="CHEBI:29805"/>
        <dbReference type="ChEBI" id="CHEBI:43474"/>
        <dbReference type="ChEBI" id="CHEBI:58033"/>
        <dbReference type="EC" id="3.1.3.18"/>
    </reaction>
</comment>
<gene>
    <name evidence="5" type="ORF">EZ242_12895</name>
</gene>
<proteinExistence type="inferred from homology"/>
<comment type="caution">
    <text evidence="5">The sequence shown here is derived from an EMBL/GenBank/DDBJ whole genome shotgun (WGS) entry which is preliminary data.</text>
</comment>
<comment type="similarity">
    <text evidence="3">Belongs to the HAD-like hydrolase superfamily. CbbY/CbbZ/Gph/YieH family.</text>
</comment>
<dbReference type="InterPro" id="IPR036412">
    <property type="entry name" value="HAD-like_sf"/>
</dbReference>
<evidence type="ECO:0000256" key="1">
    <source>
        <dbReference type="ARBA" id="ARBA00000830"/>
    </source>
</evidence>
<name>A0A4Z0BI97_9BURK</name>
<dbReference type="EC" id="3.1.3.18" evidence="4"/>
<protein>
    <recommendedName>
        <fullName evidence="4">phosphoglycolate phosphatase</fullName>
        <ecNumber evidence="4">3.1.3.18</ecNumber>
    </recommendedName>
</protein>
<dbReference type="InterPro" id="IPR023214">
    <property type="entry name" value="HAD_sf"/>
</dbReference>
<dbReference type="GO" id="GO:0006281">
    <property type="term" value="P:DNA repair"/>
    <property type="evidence" value="ECO:0007669"/>
    <property type="project" value="TreeGrafter"/>
</dbReference>
<evidence type="ECO:0000256" key="2">
    <source>
        <dbReference type="ARBA" id="ARBA00004818"/>
    </source>
</evidence>
<organism evidence="5 6">
    <name type="scientific">Ramlibacter rhizophilus</name>
    <dbReference type="NCBI Taxonomy" id="1781167"/>
    <lineage>
        <taxon>Bacteria</taxon>
        <taxon>Pseudomonadati</taxon>
        <taxon>Pseudomonadota</taxon>
        <taxon>Betaproteobacteria</taxon>
        <taxon>Burkholderiales</taxon>
        <taxon>Comamonadaceae</taxon>
        <taxon>Ramlibacter</taxon>
    </lineage>
</organism>
<keyword evidence="6" id="KW-1185">Reference proteome</keyword>
<evidence type="ECO:0000256" key="4">
    <source>
        <dbReference type="ARBA" id="ARBA00013078"/>
    </source>
</evidence>
<keyword evidence="5" id="KW-0378">Hydrolase</keyword>
<dbReference type="GO" id="GO:0005829">
    <property type="term" value="C:cytosol"/>
    <property type="evidence" value="ECO:0007669"/>
    <property type="project" value="TreeGrafter"/>
</dbReference>
<dbReference type="AlphaFoldDB" id="A0A4Z0BI97"/>
<evidence type="ECO:0000256" key="3">
    <source>
        <dbReference type="ARBA" id="ARBA00006171"/>
    </source>
</evidence>
<reference evidence="5 6" key="1">
    <citation type="submission" date="2019-03" db="EMBL/GenBank/DDBJ databases">
        <title>Ramlibacter rhizophilus CCTCC AB2015357, whole genome shotgun sequence.</title>
        <authorList>
            <person name="Zhang X."/>
            <person name="Feng G."/>
            <person name="Zhu H."/>
        </authorList>
    </citation>
    <scope>NUCLEOTIDE SEQUENCE [LARGE SCALE GENOMIC DNA]</scope>
    <source>
        <strain evidence="5 6">CCTCC AB2015357</strain>
    </source>
</reference>
<dbReference type="EMBL" id="SMLL01000005">
    <property type="protein sequence ID" value="TFY98441.1"/>
    <property type="molecule type" value="Genomic_DNA"/>
</dbReference>
<dbReference type="Gene3D" id="1.10.150.240">
    <property type="entry name" value="Putative phosphatase, domain 2"/>
    <property type="match status" value="1"/>
</dbReference>
<dbReference type="Proteomes" id="UP000297564">
    <property type="component" value="Unassembled WGS sequence"/>
</dbReference>
<sequence>MSLALDRIQALCFDVDGTIADTDDHLVTQVARLLYAVPLMSGRRAERLARQLVMGAALPVNKAYGWLDRLHLDGPFHRLRARAARARQASPGPAHAPTAQAADEVPHEMVAGVQEMIECLAARYPMCAISTGTVPRIERFLTHYGVRRHFSAVIGAQTTRRLKPHPEPLLHAAEVMGVAPSACLMIGDTRVDIDTGVAAGAQTVGVLCGFGREEELREAGADLILPTTSDLLAVLLPSRDALGKSAVPHATLPPAGLGAMQRS</sequence>
<dbReference type="PANTHER" id="PTHR43434:SF1">
    <property type="entry name" value="PHOSPHOGLYCOLATE PHOSPHATASE"/>
    <property type="match status" value="1"/>
</dbReference>
<dbReference type="SFLD" id="SFLDS00003">
    <property type="entry name" value="Haloacid_Dehalogenase"/>
    <property type="match status" value="1"/>
</dbReference>
<dbReference type="RefSeq" id="WP_135285592.1">
    <property type="nucleotide sequence ID" value="NZ_SMLL01000005.1"/>
</dbReference>
<accession>A0A4Z0BI97</accession>
<dbReference type="SFLD" id="SFLDG01129">
    <property type="entry name" value="C1.5:_HAD__Beta-PGM__Phosphata"/>
    <property type="match status" value="1"/>
</dbReference>
<dbReference type="NCBIfam" id="TIGR01549">
    <property type="entry name" value="HAD-SF-IA-v1"/>
    <property type="match status" value="1"/>
</dbReference>
<dbReference type="SUPFAM" id="SSF56784">
    <property type="entry name" value="HAD-like"/>
    <property type="match status" value="1"/>
</dbReference>
<dbReference type="Gene3D" id="3.40.50.1000">
    <property type="entry name" value="HAD superfamily/HAD-like"/>
    <property type="match status" value="1"/>
</dbReference>
<evidence type="ECO:0000313" key="6">
    <source>
        <dbReference type="Proteomes" id="UP000297564"/>
    </source>
</evidence>
<dbReference type="PANTHER" id="PTHR43434">
    <property type="entry name" value="PHOSPHOGLYCOLATE PHOSPHATASE"/>
    <property type="match status" value="1"/>
</dbReference>
<dbReference type="Pfam" id="PF00702">
    <property type="entry name" value="Hydrolase"/>
    <property type="match status" value="1"/>
</dbReference>